<evidence type="ECO:0000313" key="1">
    <source>
        <dbReference type="EMBL" id="DAD92577.1"/>
    </source>
</evidence>
<dbReference type="NCBIfam" id="NF040910">
    <property type="entry name" value="CD1375_fam"/>
    <property type="match status" value="1"/>
</dbReference>
<name>A0A8S5ND69_9CAUD</name>
<accession>A0A8S5ND69</accession>
<reference evidence="1" key="1">
    <citation type="journal article" date="2021" name="Proc. Natl. Acad. Sci. U.S.A.">
        <title>A Catalog of Tens of Thousands of Viruses from Human Metagenomes Reveals Hidden Associations with Chronic Diseases.</title>
        <authorList>
            <person name="Tisza M.J."/>
            <person name="Buck C.B."/>
        </authorList>
    </citation>
    <scope>NUCLEOTIDE SEQUENCE</scope>
    <source>
        <strain evidence="1">CtUse40</strain>
    </source>
</reference>
<sequence length="33" mass="4070">MVRFYVLQIKMKKVSIEDIPEKYREAVKKELEK</sequence>
<protein>
    <submittedName>
        <fullName evidence="1">Uncharacterized protein</fullName>
    </submittedName>
</protein>
<dbReference type="InterPro" id="IPR047907">
    <property type="entry name" value="CD1375-like"/>
</dbReference>
<organism evidence="1">
    <name type="scientific">Siphoviridae sp. ctUse40</name>
    <dbReference type="NCBI Taxonomy" id="2826356"/>
    <lineage>
        <taxon>Viruses</taxon>
        <taxon>Duplodnaviria</taxon>
        <taxon>Heunggongvirae</taxon>
        <taxon>Uroviricota</taxon>
        <taxon>Caudoviricetes</taxon>
    </lineage>
</organism>
<proteinExistence type="predicted"/>
<dbReference type="EMBL" id="BK015139">
    <property type="protein sequence ID" value="DAD92577.1"/>
    <property type="molecule type" value="Genomic_DNA"/>
</dbReference>